<dbReference type="Pfam" id="PF20094">
    <property type="entry name" value="GWxTD_dom"/>
    <property type="match status" value="1"/>
</dbReference>
<protein>
    <submittedName>
        <fullName evidence="2">GWxTD domain-containing protein</fullName>
    </submittedName>
</protein>
<gene>
    <name evidence="2" type="ORF">ENX07_06630</name>
</gene>
<accession>A0A7C3UXC4</accession>
<dbReference type="EMBL" id="DTMQ01000041">
    <property type="protein sequence ID" value="HGE99722.1"/>
    <property type="molecule type" value="Genomic_DNA"/>
</dbReference>
<evidence type="ECO:0000313" key="2">
    <source>
        <dbReference type="EMBL" id="HGE99722.1"/>
    </source>
</evidence>
<comment type="caution">
    <text evidence="2">The sequence shown here is derived from an EMBL/GenBank/DDBJ whole genome shotgun (WGS) entry which is preliminary data.</text>
</comment>
<organism evidence="2">
    <name type="scientific">candidate division WOR-3 bacterium</name>
    <dbReference type="NCBI Taxonomy" id="2052148"/>
    <lineage>
        <taxon>Bacteria</taxon>
        <taxon>Bacteria division WOR-3</taxon>
    </lineage>
</organism>
<proteinExistence type="predicted"/>
<evidence type="ECO:0000259" key="1">
    <source>
        <dbReference type="Pfam" id="PF20094"/>
    </source>
</evidence>
<sequence>MGNWLILFLTIGSLLFKGDLPVRGDYFYSSDSLGHLEIFYEIPRSSLIFTKEGEDFVARYECALWISPEKRGDFSFHQKIRKEVRCSNYEETKAEEPEAGRLFFSLPRNTIRCLLTFACLNSDLSATTQFSLTEKSEIFLQRGGNVTFRETLSYSDTLSLYLPPNPHITSYEITLKRKKNEIFRKVISAGALFSYPLINSSAIFNDTSGFYTLEITYQKEGKREKKEILIFINVSLFLSDREWQRKVSLLFPITTDEELRRLKFTQKEERQSAWQDFWEKQEISEEEYFSRVDYCLKNFSIGDKGLASDRAKIYLKYGQPDTIEEYPYETGRKPYIIWRYYNLGLVFTFVDLKGIGEYVLVK</sequence>
<feature type="domain" description="GWxTD" evidence="1">
    <location>
        <begin position="223"/>
        <end position="327"/>
    </location>
</feature>
<dbReference type="AlphaFoldDB" id="A0A7C3UXC4"/>
<name>A0A7C3UXC4_UNCW3</name>
<dbReference type="InterPro" id="IPR030959">
    <property type="entry name" value="GWxTD_dom"/>
</dbReference>
<reference evidence="2" key="1">
    <citation type="journal article" date="2020" name="mSystems">
        <title>Genome- and Community-Level Interaction Insights into Carbon Utilization and Element Cycling Functions of Hydrothermarchaeota in Hydrothermal Sediment.</title>
        <authorList>
            <person name="Zhou Z."/>
            <person name="Liu Y."/>
            <person name="Xu W."/>
            <person name="Pan J."/>
            <person name="Luo Z.H."/>
            <person name="Li M."/>
        </authorList>
    </citation>
    <scope>NUCLEOTIDE SEQUENCE [LARGE SCALE GENOMIC DNA]</scope>
    <source>
        <strain evidence="2">SpSt-906</strain>
    </source>
</reference>
<dbReference type="NCBIfam" id="TIGR04514">
    <property type="entry name" value="GWxTD_dom"/>
    <property type="match status" value="1"/>
</dbReference>